<accession>A0A5D6WEA3</accession>
<comment type="caution">
    <text evidence="2">The sequence shown here is derived from an EMBL/GenBank/DDBJ whole genome shotgun (WGS) entry which is preliminary data.</text>
</comment>
<protein>
    <submittedName>
        <fullName evidence="2">GDSL family lipase</fullName>
    </submittedName>
</protein>
<dbReference type="Pfam" id="PF13472">
    <property type="entry name" value="Lipase_GDSL_2"/>
    <property type="match status" value="1"/>
</dbReference>
<dbReference type="AlphaFoldDB" id="A0A5D6WEA3"/>
<evidence type="ECO:0000313" key="3">
    <source>
        <dbReference type="Proteomes" id="UP000323646"/>
    </source>
</evidence>
<dbReference type="GO" id="GO:0004622">
    <property type="term" value="F:phosphatidylcholine lysophospholipase activity"/>
    <property type="evidence" value="ECO:0007669"/>
    <property type="project" value="TreeGrafter"/>
</dbReference>
<organism evidence="2 3">
    <name type="scientific">Selenomonas ruminis</name>
    <dbReference type="NCBI Taxonomy" id="2593411"/>
    <lineage>
        <taxon>Bacteria</taxon>
        <taxon>Bacillati</taxon>
        <taxon>Bacillota</taxon>
        <taxon>Negativicutes</taxon>
        <taxon>Selenomonadales</taxon>
        <taxon>Selenomonadaceae</taxon>
        <taxon>Selenomonas</taxon>
    </lineage>
</organism>
<evidence type="ECO:0000313" key="2">
    <source>
        <dbReference type="EMBL" id="TYZ25158.1"/>
    </source>
</evidence>
<dbReference type="InterPro" id="IPR013783">
    <property type="entry name" value="Ig-like_fold"/>
</dbReference>
<dbReference type="EMBL" id="VTOY01000001">
    <property type="protein sequence ID" value="TYZ25158.1"/>
    <property type="molecule type" value="Genomic_DNA"/>
</dbReference>
<dbReference type="InterPro" id="IPR051532">
    <property type="entry name" value="Ester_Hydrolysis_Enzymes"/>
</dbReference>
<evidence type="ECO:0000259" key="1">
    <source>
        <dbReference type="Pfam" id="PF13472"/>
    </source>
</evidence>
<gene>
    <name evidence="2" type="ORF">FZ040_01995</name>
</gene>
<proteinExistence type="predicted"/>
<dbReference type="InterPro" id="IPR013830">
    <property type="entry name" value="SGNH_hydro"/>
</dbReference>
<dbReference type="PANTHER" id="PTHR30383">
    <property type="entry name" value="THIOESTERASE 1/PROTEASE 1/LYSOPHOSPHOLIPASE L1"/>
    <property type="match status" value="1"/>
</dbReference>
<sequence>MLAVICICLGFFIKAQQDYFALAQKPTGLTETTATEPLSYSPVLAWDKDSESVYYEIEFFADKPMFLSPTQESDKAIFRSYAIFQNHYNAPLQSFAADLLGKKPLYWRVRGMDLDGMPYTPFSSLAELWTSGDKEAMGAPEPLTDYNNGNGSVLLYPVYHWIPMTGMVRYEIELYEGNPLTDKDAKLVDTLHTDVAELYDANPRYSNRDFYWRVRATDEKDVPTSRWSLPKRFRTAPADRWEVGVLGDSISHGGGHYSYGPEDFEFSWLRYLDFPTINLSESGDTIQMTVKRFDRDVLPFKPKYLLILTGTNSLRGGEDPKVVIEGLKKIQERCRENNIRPILLTLPDVNPDNIAHVFHEPTADDWTERFGEVNAYIRTQVHIDTAAAFPRTDGVLPTPFAMDGLHPDVAGKKLMGETVNSSWTEVKKQADDEMKQFEEKEGLN</sequence>
<keyword evidence="3" id="KW-1185">Reference proteome</keyword>
<dbReference type="Gene3D" id="2.60.40.10">
    <property type="entry name" value="Immunoglobulins"/>
    <property type="match status" value="1"/>
</dbReference>
<dbReference type="Proteomes" id="UP000323646">
    <property type="component" value="Unassembled WGS sequence"/>
</dbReference>
<dbReference type="SUPFAM" id="SSF52266">
    <property type="entry name" value="SGNH hydrolase"/>
    <property type="match status" value="1"/>
</dbReference>
<dbReference type="InterPro" id="IPR036514">
    <property type="entry name" value="SGNH_hydro_sf"/>
</dbReference>
<reference evidence="2 3" key="1">
    <citation type="submission" date="2019-08" db="EMBL/GenBank/DDBJ databases">
        <title>Selenomonas sp. mPRGC5 and Selenomonas sp. mPRGC8 isolated from ruminal fluid of dairy goat (Capra hircus).</title>
        <authorList>
            <person name="Poothong S."/>
            <person name="Nuengjamnong C."/>
            <person name="Tanasupawat S."/>
        </authorList>
    </citation>
    <scope>NUCLEOTIDE SEQUENCE [LARGE SCALE GENOMIC DNA]</scope>
    <source>
        <strain evidence="3">mPRGC5</strain>
    </source>
</reference>
<dbReference type="Gene3D" id="3.40.50.1110">
    <property type="entry name" value="SGNH hydrolase"/>
    <property type="match status" value="1"/>
</dbReference>
<dbReference type="PANTHER" id="PTHR30383:SF5">
    <property type="entry name" value="SGNH HYDROLASE-TYPE ESTERASE DOMAIN-CONTAINING PROTEIN"/>
    <property type="match status" value="1"/>
</dbReference>
<dbReference type="OrthoDB" id="1625474at2"/>
<feature type="domain" description="SGNH hydrolase-type esterase" evidence="1">
    <location>
        <begin position="245"/>
        <end position="413"/>
    </location>
</feature>
<name>A0A5D6WEA3_9FIRM</name>